<protein>
    <submittedName>
        <fullName evidence="1">Unnamed protein product</fullName>
    </submittedName>
</protein>
<comment type="caution">
    <text evidence="1">The sequence shown here is derived from an EMBL/GenBank/DDBJ whole genome shotgun (WGS) entry which is preliminary data.</text>
</comment>
<evidence type="ECO:0000313" key="1">
    <source>
        <dbReference type="EMBL" id="GME78721.1"/>
    </source>
</evidence>
<gene>
    <name evidence="1" type="ORF">Amon02_000358000</name>
</gene>
<keyword evidence="2" id="KW-1185">Reference proteome</keyword>
<name>A0ACB5T1G7_AMBMO</name>
<sequence>MYYNILLKDRKQIKPIKTVLEKSSYLDKSQKIKVSKDIIKIPTLIKEEAIILELKLEDITECTFEKSNVVKPTVTLETILQDFINNQSDLKDNLDASTLPKLVEKLPKRYSIYPPLILLPSNTLETPVWNTFLKSLTTEQKTSLFDQYITKFFQHHTSSSKQDRDVDQQKLTNIAINKPIVETYNEIRYPINLIQLHGNFGLSKPTLETEFWCHTVQNGIYQTWAPRFTMFSRGNIKEKKRVLDTFPNISGNYVIDLYAGIGYFTFSYLAKRAKKVLCWEINEWSCIGMVKGYAKNKSFQKPNGCYLIQNYEPIDMEKFKNANLVIFNESNEFAVKRMKQLESYKKSSSQESESSSNISFKIPISHINLGLLPTSTKSWPIALDLIQQFGSLTSSYIHVHENVG</sequence>
<reference evidence="1" key="1">
    <citation type="submission" date="2023-04" db="EMBL/GenBank/DDBJ databases">
        <title>Ambrosiozyma monospora NBRC 10751.</title>
        <authorList>
            <person name="Ichikawa N."/>
            <person name="Sato H."/>
            <person name="Tonouchi N."/>
        </authorList>
    </citation>
    <scope>NUCLEOTIDE SEQUENCE</scope>
    <source>
        <strain evidence="1">NBRC 10751</strain>
    </source>
</reference>
<dbReference type="EMBL" id="BSXS01002302">
    <property type="protein sequence ID" value="GME78721.1"/>
    <property type="molecule type" value="Genomic_DNA"/>
</dbReference>
<evidence type="ECO:0000313" key="2">
    <source>
        <dbReference type="Proteomes" id="UP001165064"/>
    </source>
</evidence>
<organism evidence="1 2">
    <name type="scientific">Ambrosiozyma monospora</name>
    <name type="common">Yeast</name>
    <name type="synonym">Endomycopsis monosporus</name>
    <dbReference type="NCBI Taxonomy" id="43982"/>
    <lineage>
        <taxon>Eukaryota</taxon>
        <taxon>Fungi</taxon>
        <taxon>Dikarya</taxon>
        <taxon>Ascomycota</taxon>
        <taxon>Saccharomycotina</taxon>
        <taxon>Pichiomycetes</taxon>
        <taxon>Pichiales</taxon>
        <taxon>Pichiaceae</taxon>
        <taxon>Ambrosiozyma</taxon>
    </lineage>
</organism>
<accession>A0ACB5T1G7</accession>
<proteinExistence type="predicted"/>
<dbReference type="Proteomes" id="UP001165064">
    <property type="component" value="Unassembled WGS sequence"/>
</dbReference>